<gene>
    <name evidence="1" type="ORF">VW23_001810</name>
</gene>
<organism evidence="1 2">
    <name type="scientific">Devosia insulae DS-56</name>
    <dbReference type="NCBI Taxonomy" id="1116389"/>
    <lineage>
        <taxon>Bacteria</taxon>
        <taxon>Pseudomonadati</taxon>
        <taxon>Pseudomonadota</taxon>
        <taxon>Alphaproteobacteria</taxon>
        <taxon>Hyphomicrobiales</taxon>
        <taxon>Devosiaceae</taxon>
        <taxon>Devosia</taxon>
    </lineage>
</organism>
<dbReference type="OrthoDB" id="7977953at2"/>
<dbReference type="Proteomes" id="UP000095463">
    <property type="component" value="Unassembled WGS sequence"/>
</dbReference>
<comment type="caution">
    <text evidence="1">The sequence shown here is derived from an EMBL/GenBank/DDBJ whole genome shotgun (WGS) entry which is preliminary data.</text>
</comment>
<proteinExistence type="predicted"/>
<dbReference type="EMBL" id="LAJE02000257">
    <property type="protein sequence ID" value="OEO29806.1"/>
    <property type="molecule type" value="Genomic_DNA"/>
</dbReference>
<protein>
    <submittedName>
        <fullName evidence="1">Uncharacterized protein</fullName>
    </submittedName>
</protein>
<reference evidence="1 2" key="1">
    <citation type="journal article" date="2015" name="Genome Announc.">
        <title>Genome Assemblies of Three Soil-Associated Devosia species: D. insulae, D. limi, and D. soli.</title>
        <authorList>
            <person name="Hassan Y.I."/>
            <person name="Lepp D."/>
            <person name="Zhou T."/>
        </authorList>
    </citation>
    <scope>NUCLEOTIDE SEQUENCE [LARGE SCALE GENOMIC DNA]</scope>
    <source>
        <strain evidence="1 2">DS-56</strain>
    </source>
</reference>
<dbReference type="AlphaFoldDB" id="A0A1E5XMG9"/>
<accession>A0A1E5XMG9</accession>
<evidence type="ECO:0000313" key="1">
    <source>
        <dbReference type="EMBL" id="OEO29806.1"/>
    </source>
</evidence>
<name>A0A1E5XMG9_9HYPH</name>
<dbReference type="RefSeq" id="WP_069910992.1">
    <property type="nucleotide sequence ID" value="NZ_LAJE02000257.1"/>
</dbReference>
<sequence>MTIAEPLPAALAAEAGDQLADFCLWPYEPLAPAAKGLRSEAVLWAAAQLDPAGGALTEVIRALQDELGRGQTVWGIKQADGRLSYELYFYDYARAERRVSLQRVLGCLAPFAPSRLSIPDERPYFMFSIDIEPQGLAARRPIDEVNLYFGNPSSDLSSGLSYRLTADGLEFANLYHFFHTREDAEALRRKLITSARLDEAEGVADRLLDPPKLGVVTVIANKRHSDGIYYSRVRAQQMARFIADHHYPPPLVSFVQAHLNRFAHLYFDLGVDYAMVDGRLEVRKTAVYGFA</sequence>
<keyword evidence="2" id="KW-1185">Reference proteome</keyword>
<evidence type="ECO:0000313" key="2">
    <source>
        <dbReference type="Proteomes" id="UP000095463"/>
    </source>
</evidence>